<keyword evidence="4" id="KW-1185">Reference proteome</keyword>
<dbReference type="InterPro" id="IPR014226">
    <property type="entry name" value="Spore_IM_YlbJ"/>
</dbReference>
<reference evidence="4" key="1">
    <citation type="submission" date="2018-11" db="EMBL/GenBank/DDBJ databases">
        <title>Genome sequencing of a novel mesophilic and cellulolytic organism within the genus Hungateiclostridium.</title>
        <authorList>
            <person name="Rettenmaier R."/>
            <person name="Liebl W."/>
            <person name="Zverlov V."/>
        </authorList>
    </citation>
    <scope>NUCLEOTIDE SEQUENCE [LARGE SCALE GENOMIC DNA]</scope>
    <source>
        <strain evidence="4">N2K1</strain>
    </source>
</reference>
<evidence type="ECO:0000256" key="1">
    <source>
        <dbReference type="SAM" id="Phobius"/>
    </source>
</evidence>
<name>A0A4Q0I6N0_9FIRM</name>
<evidence type="ECO:0000259" key="2">
    <source>
        <dbReference type="Pfam" id="PF07670"/>
    </source>
</evidence>
<protein>
    <submittedName>
        <fullName evidence="3">Sporulation integral membrane protein YlbJ</fullName>
    </submittedName>
</protein>
<dbReference type="RefSeq" id="WP_069193282.1">
    <property type="nucleotide sequence ID" value="NZ_RLII01000003.1"/>
</dbReference>
<feature type="transmembrane region" description="Helical" evidence="1">
    <location>
        <begin position="101"/>
        <end position="122"/>
    </location>
</feature>
<feature type="transmembrane region" description="Helical" evidence="1">
    <location>
        <begin position="26"/>
        <end position="47"/>
    </location>
</feature>
<dbReference type="InterPro" id="IPR038880">
    <property type="entry name" value="MJ0871-like"/>
</dbReference>
<organism evidence="3 4">
    <name type="scientific">Acetivibrio mesophilus</name>
    <dbReference type="NCBI Taxonomy" id="2487273"/>
    <lineage>
        <taxon>Bacteria</taxon>
        <taxon>Bacillati</taxon>
        <taxon>Bacillota</taxon>
        <taxon>Clostridia</taxon>
        <taxon>Eubacteriales</taxon>
        <taxon>Oscillospiraceae</taxon>
        <taxon>Acetivibrio</taxon>
    </lineage>
</organism>
<feature type="transmembrane region" description="Helical" evidence="1">
    <location>
        <begin position="5"/>
        <end position="20"/>
    </location>
</feature>
<keyword evidence="1" id="KW-0472">Membrane</keyword>
<feature type="transmembrane region" description="Helical" evidence="1">
    <location>
        <begin position="375"/>
        <end position="394"/>
    </location>
</feature>
<dbReference type="Pfam" id="PF07670">
    <property type="entry name" value="Gate"/>
    <property type="match status" value="2"/>
</dbReference>
<keyword evidence="1" id="KW-1133">Transmembrane helix</keyword>
<gene>
    <name evidence="3" type="primary">ylbJ</name>
    <name evidence="3" type="ORF">EFD62_04675</name>
</gene>
<feature type="transmembrane region" description="Helical" evidence="1">
    <location>
        <begin position="59"/>
        <end position="81"/>
    </location>
</feature>
<feature type="domain" description="Nucleoside transporter/FeoB GTPase Gate" evidence="2">
    <location>
        <begin position="240"/>
        <end position="333"/>
    </location>
</feature>
<accession>A0A4Q0I6N0</accession>
<dbReference type="EMBL" id="RLII01000003">
    <property type="protein sequence ID" value="RXE60054.1"/>
    <property type="molecule type" value="Genomic_DNA"/>
</dbReference>
<comment type="caution">
    <text evidence="3">The sequence shown here is derived from an EMBL/GenBank/DDBJ whole genome shotgun (WGS) entry which is preliminary data.</text>
</comment>
<sequence>MNLYALTIIVLITMVLIINIKSTRVIYLKSLILPAVCMFFILLLIIFSDTAVKSAGSGLNLWLNVVFPSLFPFFVVSEILYRTGFIKAIGILLEPIMRPLFNVPGCGSFAFAMGITSGYPVGAKITASMRDEKLLSKIESERLLSFTNNSGPLFIIGAVAVGMFRMPELGLLLLVCHILSSITVGILFRFYGRSNRNREFRDDKKLWTRFKKEVIHNSKQKLNPGTILGEAIRNSINVMLSIGGFIILFSVIINILIEIGFISSLSAFVSQLLSPLGISREMISAILSGFIEMTTGTSMISKAASTTLQGQLAAVSLLLGWAGLSVHFQVYSIVSKTDISIKPYLIGKMLQGVFAAIYISIALRLPFTAPLIAKSVLSVITPFSNFTWYNALIYSAQNVFISFIILLILTAISLVFYFIRCIFKTFLGRSMG</sequence>
<feature type="transmembrane region" description="Helical" evidence="1">
    <location>
        <begin position="312"/>
        <end position="333"/>
    </location>
</feature>
<dbReference type="PANTHER" id="PTHR38139:SF1">
    <property type="entry name" value="NUCLEOSIDE TRANSPORTER_FEOB GTPASE GATE DOMAIN-CONTAINING PROTEIN"/>
    <property type="match status" value="1"/>
</dbReference>
<dbReference type="PANTHER" id="PTHR38139">
    <property type="entry name" value="GATE DOMAIN-CONTAINING PROTEIN"/>
    <property type="match status" value="1"/>
</dbReference>
<dbReference type="Proteomes" id="UP000289166">
    <property type="component" value="Unassembled WGS sequence"/>
</dbReference>
<feature type="domain" description="Nucleoside transporter/FeoB GTPase Gate" evidence="2">
    <location>
        <begin position="65"/>
        <end position="162"/>
    </location>
</feature>
<dbReference type="NCBIfam" id="TIGR02871">
    <property type="entry name" value="spore_ylbJ"/>
    <property type="match status" value="1"/>
</dbReference>
<feature type="transmembrane region" description="Helical" evidence="1">
    <location>
        <begin position="143"/>
        <end position="164"/>
    </location>
</feature>
<dbReference type="InterPro" id="IPR011642">
    <property type="entry name" value="Gate_dom"/>
</dbReference>
<feature type="transmembrane region" description="Helical" evidence="1">
    <location>
        <begin position="400"/>
        <end position="423"/>
    </location>
</feature>
<feature type="transmembrane region" description="Helical" evidence="1">
    <location>
        <begin position="345"/>
        <end position="363"/>
    </location>
</feature>
<dbReference type="AlphaFoldDB" id="A0A4Q0I6N0"/>
<feature type="transmembrane region" description="Helical" evidence="1">
    <location>
        <begin position="238"/>
        <end position="262"/>
    </location>
</feature>
<proteinExistence type="predicted"/>
<dbReference type="OrthoDB" id="1645614at2"/>
<evidence type="ECO:0000313" key="4">
    <source>
        <dbReference type="Proteomes" id="UP000289166"/>
    </source>
</evidence>
<keyword evidence="1" id="KW-0812">Transmembrane</keyword>
<feature type="transmembrane region" description="Helical" evidence="1">
    <location>
        <begin position="170"/>
        <end position="191"/>
    </location>
</feature>
<evidence type="ECO:0000313" key="3">
    <source>
        <dbReference type="EMBL" id="RXE60054.1"/>
    </source>
</evidence>